<keyword evidence="4 5" id="KW-0472">Membrane</keyword>
<organism evidence="6 7">
    <name type="scientific">Chironomus riparius</name>
    <dbReference type="NCBI Taxonomy" id="315576"/>
    <lineage>
        <taxon>Eukaryota</taxon>
        <taxon>Metazoa</taxon>
        <taxon>Ecdysozoa</taxon>
        <taxon>Arthropoda</taxon>
        <taxon>Hexapoda</taxon>
        <taxon>Insecta</taxon>
        <taxon>Pterygota</taxon>
        <taxon>Neoptera</taxon>
        <taxon>Endopterygota</taxon>
        <taxon>Diptera</taxon>
        <taxon>Nematocera</taxon>
        <taxon>Chironomoidea</taxon>
        <taxon>Chironomidae</taxon>
        <taxon>Chironominae</taxon>
        <taxon>Chironomus</taxon>
    </lineage>
</organism>
<proteinExistence type="predicted"/>
<evidence type="ECO:0000256" key="4">
    <source>
        <dbReference type="ARBA" id="ARBA00023136"/>
    </source>
</evidence>
<evidence type="ECO:0000313" key="7">
    <source>
        <dbReference type="Proteomes" id="UP001153620"/>
    </source>
</evidence>
<sequence>MDFQIGIPHSRIFQIAAIHFVLMVNAMFTLRTIAAYEFYNILFFISLFWSIKEKEATEPVNVAYAINFASIFFDIAVCFAIDTNNWALAFILLNMIFRVFSLKQIYEEMIARGGEPANIGIV</sequence>
<evidence type="ECO:0000256" key="2">
    <source>
        <dbReference type="ARBA" id="ARBA00022692"/>
    </source>
</evidence>
<keyword evidence="3 5" id="KW-1133">Transmembrane helix</keyword>
<dbReference type="GO" id="GO:0005886">
    <property type="term" value="C:plasma membrane"/>
    <property type="evidence" value="ECO:0007669"/>
    <property type="project" value="TreeGrafter"/>
</dbReference>
<evidence type="ECO:0000256" key="1">
    <source>
        <dbReference type="ARBA" id="ARBA00004141"/>
    </source>
</evidence>
<dbReference type="GO" id="GO:0038166">
    <property type="term" value="P:angiotensin-activated signaling pathway"/>
    <property type="evidence" value="ECO:0007669"/>
    <property type="project" value="InterPro"/>
</dbReference>
<evidence type="ECO:0000256" key="5">
    <source>
        <dbReference type="SAM" id="Phobius"/>
    </source>
</evidence>
<feature type="transmembrane region" description="Helical" evidence="5">
    <location>
        <begin position="87"/>
        <end position="106"/>
    </location>
</feature>
<name>A0A9N9RSW4_9DIPT</name>
<dbReference type="PANTHER" id="PTHR16521:SF3">
    <property type="entry name" value="TYPE-1 ANGIOTENSIN II RECEPTOR-ASSOCIATED PROTEIN"/>
    <property type="match status" value="1"/>
</dbReference>
<protein>
    <submittedName>
        <fullName evidence="6">Uncharacterized protein</fullName>
    </submittedName>
</protein>
<keyword evidence="7" id="KW-1185">Reference proteome</keyword>
<dbReference type="Pfam" id="PF06396">
    <property type="entry name" value="AGTRAP"/>
    <property type="match status" value="1"/>
</dbReference>
<dbReference type="InterPro" id="IPR009436">
    <property type="entry name" value="AGTRAP"/>
</dbReference>
<dbReference type="AlphaFoldDB" id="A0A9N9RSW4"/>
<dbReference type="PANTHER" id="PTHR16521">
    <property type="entry name" value="TYPE-1 ANGIOTENSIN II RECEPTOR-ASSOCIATED PROTEIN"/>
    <property type="match status" value="1"/>
</dbReference>
<evidence type="ECO:0000256" key="3">
    <source>
        <dbReference type="ARBA" id="ARBA00022989"/>
    </source>
</evidence>
<gene>
    <name evidence="6" type="ORF">CHIRRI_LOCUS5930</name>
</gene>
<keyword evidence="2 5" id="KW-0812">Transmembrane</keyword>
<feature type="transmembrane region" description="Helical" evidence="5">
    <location>
        <begin position="34"/>
        <end position="51"/>
    </location>
</feature>
<accession>A0A9N9RSW4</accession>
<reference evidence="6" key="2">
    <citation type="submission" date="2022-10" db="EMBL/GenBank/DDBJ databases">
        <authorList>
            <consortium name="ENA_rothamsted_submissions"/>
            <consortium name="culmorum"/>
            <person name="King R."/>
        </authorList>
    </citation>
    <scope>NUCLEOTIDE SEQUENCE</scope>
</reference>
<comment type="subcellular location">
    <subcellularLocation>
        <location evidence="1">Membrane</location>
        <topology evidence="1">Multi-pass membrane protein</topology>
    </subcellularLocation>
</comment>
<dbReference type="EMBL" id="OU895878">
    <property type="protein sequence ID" value="CAG9803028.1"/>
    <property type="molecule type" value="Genomic_DNA"/>
</dbReference>
<feature type="transmembrane region" description="Helical" evidence="5">
    <location>
        <begin position="63"/>
        <end position="81"/>
    </location>
</feature>
<dbReference type="OrthoDB" id="8191171at2759"/>
<dbReference type="Proteomes" id="UP001153620">
    <property type="component" value="Chromosome 2"/>
</dbReference>
<evidence type="ECO:0000313" key="6">
    <source>
        <dbReference type="EMBL" id="CAG9803028.1"/>
    </source>
</evidence>
<reference evidence="6" key="1">
    <citation type="submission" date="2022-01" db="EMBL/GenBank/DDBJ databases">
        <authorList>
            <person name="King R."/>
        </authorList>
    </citation>
    <scope>NUCLEOTIDE SEQUENCE</scope>
</reference>